<evidence type="ECO:0000313" key="2">
    <source>
        <dbReference type="EMBL" id="ETW77694.1"/>
    </source>
</evidence>
<accession>W4JW40</accession>
<organism evidence="2 3">
    <name type="scientific">Heterobasidion irregulare (strain TC 32-1)</name>
    <dbReference type="NCBI Taxonomy" id="747525"/>
    <lineage>
        <taxon>Eukaryota</taxon>
        <taxon>Fungi</taxon>
        <taxon>Dikarya</taxon>
        <taxon>Basidiomycota</taxon>
        <taxon>Agaricomycotina</taxon>
        <taxon>Agaricomycetes</taxon>
        <taxon>Russulales</taxon>
        <taxon>Bondarzewiaceae</taxon>
        <taxon>Heterobasidion</taxon>
        <taxon>Heterobasidion annosum species complex</taxon>
    </lineage>
</organism>
<keyword evidence="1" id="KW-1133">Transmembrane helix</keyword>
<dbReference type="EMBL" id="KI925462">
    <property type="protein sequence ID" value="ETW77694.1"/>
    <property type="molecule type" value="Genomic_DNA"/>
</dbReference>
<dbReference type="InParanoid" id="W4JW40"/>
<dbReference type="AlphaFoldDB" id="W4JW40"/>
<dbReference type="RefSeq" id="XP_009549731.1">
    <property type="nucleotide sequence ID" value="XM_009551436.1"/>
</dbReference>
<sequence>MRDSNLYYPYHSLTSNLYLHLNHLNTTLMTLIIYNSRIAFYHYYFLLTIATSVSVIAFPLLCICITMGRYSHPIPNRATTSFMTHPYISGLDIF</sequence>
<protein>
    <submittedName>
        <fullName evidence="2">Uncharacterized protein</fullName>
    </submittedName>
</protein>
<dbReference type="KEGG" id="hir:HETIRDRAFT_325248"/>
<dbReference type="GeneID" id="20671128"/>
<keyword evidence="3" id="KW-1185">Reference proteome</keyword>
<evidence type="ECO:0000313" key="3">
    <source>
        <dbReference type="Proteomes" id="UP000030671"/>
    </source>
</evidence>
<gene>
    <name evidence="2" type="ORF">HETIRDRAFT_325248</name>
</gene>
<name>W4JW40_HETIT</name>
<dbReference type="HOGENOM" id="CLU_2386444_0_0_1"/>
<feature type="transmembrane region" description="Helical" evidence="1">
    <location>
        <begin position="43"/>
        <end position="67"/>
    </location>
</feature>
<evidence type="ECO:0000256" key="1">
    <source>
        <dbReference type="SAM" id="Phobius"/>
    </source>
</evidence>
<keyword evidence="1" id="KW-0472">Membrane</keyword>
<keyword evidence="1" id="KW-0812">Transmembrane</keyword>
<proteinExistence type="predicted"/>
<reference evidence="2 3" key="1">
    <citation type="journal article" date="2012" name="New Phytol.">
        <title>Insight into trade-off between wood decay and parasitism from the genome of a fungal forest pathogen.</title>
        <authorList>
            <person name="Olson A."/>
            <person name="Aerts A."/>
            <person name="Asiegbu F."/>
            <person name="Belbahri L."/>
            <person name="Bouzid O."/>
            <person name="Broberg A."/>
            <person name="Canback B."/>
            <person name="Coutinho P.M."/>
            <person name="Cullen D."/>
            <person name="Dalman K."/>
            <person name="Deflorio G."/>
            <person name="van Diepen L.T."/>
            <person name="Dunand C."/>
            <person name="Duplessis S."/>
            <person name="Durling M."/>
            <person name="Gonthier P."/>
            <person name="Grimwood J."/>
            <person name="Fossdal C.G."/>
            <person name="Hansson D."/>
            <person name="Henrissat B."/>
            <person name="Hietala A."/>
            <person name="Himmelstrand K."/>
            <person name="Hoffmeister D."/>
            <person name="Hogberg N."/>
            <person name="James T.Y."/>
            <person name="Karlsson M."/>
            <person name="Kohler A."/>
            <person name="Kues U."/>
            <person name="Lee Y.H."/>
            <person name="Lin Y.C."/>
            <person name="Lind M."/>
            <person name="Lindquist E."/>
            <person name="Lombard V."/>
            <person name="Lucas S."/>
            <person name="Lunden K."/>
            <person name="Morin E."/>
            <person name="Murat C."/>
            <person name="Park J."/>
            <person name="Raffaello T."/>
            <person name="Rouze P."/>
            <person name="Salamov A."/>
            <person name="Schmutz J."/>
            <person name="Solheim H."/>
            <person name="Stahlberg J."/>
            <person name="Velez H."/>
            <person name="de Vries R.P."/>
            <person name="Wiebenga A."/>
            <person name="Woodward S."/>
            <person name="Yakovlev I."/>
            <person name="Garbelotto M."/>
            <person name="Martin F."/>
            <person name="Grigoriev I.V."/>
            <person name="Stenlid J."/>
        </authorList>
    </citation>
    <scope>NUCLEOTIDE SEQUENCE [LARGE SCALE GENOMIC DNA]</scope>
    <source>
        <strain evidence="2 3">TC 32-1</strain>
    </source>
</reference>
<dbReference type="Proteomes" id="UP000030671">
    <property type="component" value="Unassembled WGS sequence"/>
</dbReference>